<evidence type="ECO:0000256" key="1">
    <source>
        <dbReference type="SAM" id="MobiDB-lite"/>
    </source>
</evidence>
<protein>
    <submittedName>
        <fullName evidence="2">Uncharacterized protein</fullName>
    </submittedName>
</protein>
<accession>A0A1S7SBQ2</accession>
<reference evidence="2 3" key="1">
    <citation type="submission" date="2016-01" db="EMBL/GenBank/DDBJ databases">
        <authorList>
            <person name="Oliw E.H."/>
        </authorList>
    </citation>
    <scope>NUCLEOTIDE SEQUENCE [LARGE SCALE GENOMIC DNA]</scope>
    <source>
        <strain evidence="2 3">Kerr 14</strain>
    </source>
</reference>
<dbReference type="EMBL" id="FBWC01000037">
    <property type="protein sequence ID" value="CUX66039.1"/>
    <property type="molecule type" value="Genomic_DNA"/>
</dbReference>
<feature type="region of interest" description="Disordered" evidence="1">
    <location>
        <begin position="38"/>
        <end position="79"/>
    </location>
</feature>
<name>A0A1S7SBQ2_AGRTU</name>
<sequence length="112" mass="12063">MCARSPTNAEFGSAIQRHGSSSIMAVFQNSSFISSSCLRRDHSESGAGAGQALSRSSRSLERGQVTLSSDSDQSEARVTRETVFTKIAEEAGLVGTAHLPGREPHSIMWERH</sequence>
<organism evidence="2 3">
    <name type="scientific">Agrobacterium tumefaciens str. Kerr 14</name>
    <dbReference type="NCBI Taxonomy" id="1183424"/>
    <lineage>
        <taxon>Bacteria</taxon>
        <taxon>Pseudomonadati</taxon>
        <taxon>Pseudomonadota</taxon>
        <taxon>Alphaproteobacteria</taxon>
        <taxon>Hyphomicrobiales</taxon>
        <taxon>Rhizobiaceae</taxon>
        <taxon>Rhizobium/Agrobacterium group</taxon>
        <taxon>Agrobacterium</taxon>
        <taxon>Agrobacterium tumefaciens complex</taxon>
    </lineage>
</organism>
<gene>
    <name evidence="2" type="ORF">AGR4C_pa60055</name>
</gene>
<dbReference type="Proteomes" id="UP000191897">
    <property type="component" value="Unassembled WGS sequence"/>
</dbReference>
<dbReference type="AlphaFoldDB" id="A0A1S7SBQ2"/>
<proteinExistence type="predicted"/>
<evidence type="ECO:0000313" key="3">
    <source>
        <dbReference type="Proteomes" id="UP000191897"/>
    </source>
</evidence>
<evidence type="ECO:0000313" key="2">
    <source>
        <dbReference type="EMBL" id="CUX66039.1"/>
    </source>
</evidence>